<dbReference type="AlphaFoldDB" id="C0BZ29"/>
<gene>
    <name evidence="2" type="ORF">CLOHYLEM_05068</name>
</gene>
<accession>C0BZ29</accession>
<keyword evidence="1" id="KW-0812">Transmembrane</keyword>
<dbReference type="STRING" id="553973.CLOHYLEM_05068"/>
<evidence type="ECO:0000313" key="2">
    <source>
        <dbReference type="EMBL" id="EEG75107.1"/>
    </source>
</evidence>
<reference evidence="2" key="2">
    <citation type="submission" date="2013-06" db="EMBL/GenBank/DDBJ databases">
        <title>Draft genome sequence of Clostridium hylemonae (DSM 15053).</title>
        <authorList>
            <person name="Sudarsanam P."/>
            <person name="Ley R."/>
            <person name="Guruge J."/>
            <person name="Turnbaugh P.J."/>
            <person name="Mahowald M."/>
            <person name="Liep D."/>
            <person name="Gordon J."/>
        </authorList>
    </citation>
    <scope>NUCLEOTIDE SEQUENCE</scope>
    <source>
        <strain evidence="2">DSM 15053</strain>
    </source>
</reference>
<keyword evidence="3" id="KW-1185">Reference proteome</keyword>
<evidence type="ECO:0000313" key="3">
    <source>
        <dbReference type="Proteomes" id="UP000004893"/>
    </source>
</evidence>
<reference evidence="2" key="1">
    <citation type="submission" date="2009-02" db="EMBL/GenBank/DDBJ databases">
        <authorList>
            <person name="Fulton L."/>
            <person name="Clifton S."/>
            <person name="Fulton B."/>
            <person name="Xu J."/>
            <person name="Minx P."/>
            <person name="Pepin K.H."/>
            <person name="Johnson M."/>
            <person name="Bhonagiri V."/>
            <person name="Nash W.E."/>
            <person name="Mardis E.R."/>
            <person name="Wilson R.K."/>
        </authorList>
    </citation>
    <scope>NUCLEOTIDE SEQUENCE [LARGE SCALE GENOMIC DNA]</scope>
    <source>
        <strain evidence="2">DSM 15053</strain>
    </source>
</reference>
<dbReference type="HOGENOM" id="CLU_3198081_0_0_9"/>
<dbReference type="EMBL" id="ABYI02000018">
    <property type="protein sequence ID" value="EEG75107.1"/>
    <property type="molecule type" value="Genomic_DNA"/>
</dbReference>
<keyword evidence="1" id="KW-1133">Transmembrane helix</keyword>
<comment type="caution">
    <text evidence="2">The sequence shown here is derived from an EMBL/GenBank/DDBJ whole genome shotgun (WGS) entry which is preliminary data.</text>
</comment>
<organism evidence="2 3">
    <name type="scientific">[Clostridium] hylemonae DSM 15053</name>
    <dbReference type="NCBI Taxonomy" id="553973"/>
    <lineage>
        <taxon>Bacteria</taxon>
        <taxon>Bacillati</taxon>
        <taxon>Bacillota</taxon>
        <taxon>Clostridia</taxon>
        <taxon>Lachnospirales</taxon>
        <taxon>Lachnospiraceae</taxon>
    </lineage>
</organism>
<feature type="transmembrane region" description="Helical" evidence="1">
    <location>
        <begin position="23"/>
        <end position="42"/>
    </location>
</feature>
<name>C0BZ29_9FIRM</name>
<sequence length="45" mass="5425">MFLNLFFTIHFLNLLVNNFLENFSLYLIFIVLYGKFSFSLTGRKK</sequence>
<protein>
    <submittedName>
        <fullName evidence="2">Uncharacterized protein</fullName>
    </submittedName>
</protein>
<keyword evidence="1" id="KW-0472">Membrane</keyword>
<dbReference type="Proteomes" id="UP000004893">
    <property type="component" value="Unassembled WGS sequence"/>
</dbReference>
<evidence type="ECO:0000256" key="1">
    <source>
        <dbReference type="SAM" id="Phobius"/>
    </source>
</evidence>
<proteinExistence type="predicted"/>